<comment type="function">
    <text evidence="1">Substrate recognition and binding subunit of the essential mitochondrial processing protease (MPP), which cleaves the mitochondrial sequence off newly imported precursors proteins.</text>
</comment>
<dbReference type="GeneID" id="14874331"/>
<dbReference type="PANTHER" id="PTHR11851">
    <property type="entry name" value="METALLOPROTEASE"/>
    <property type="match status" value="1"/>
</dbReference>
<reference evidence="6" key="1">
    <citation type="journal article" date="2011" name="Genome Res.">
        <title>Phylogeny-wide analysis of social amoeba genomes highlights ancient origins for complex intercellular communication.</title>
        <authorList>
            <person name="Heidel A.J."/>
            <person name="Lawal H.M."/>
            <person name="Felder M."/>
            <person name="Schilde C."/>
            <person name="Helps N.R."/>
            <person name="Tunggal B."/>
            <person name="Rivero F."/>
            <person name="John U."/>
            <person name="Schleicher M."/>
            <person name="Eichinger L."/>
            <person name="Platzer M."/>
            <person name="Noegel A.A."/>
            <person name="Schaap P."/>
            <person name="Gloeckner G."/>
        </authorList>
    </citation>
    <scope>NUCLEOTIDE SEQUENCE [LARGE SCALE GENOMIC DNA]</scope>
    <source>
        <strain evidence="6">SH3</strain>
    </source>
</reference>
<comment type="similarity">
    <text evidence="2">Belongs to the peptidase M16 family.</text>
</comment>
<feature type="domain" description="Peptidase M16 N-terminal" evidence="3">
    <location>
        <begin position="81"/>
        <end position="218"/>
    </location>
</feature>
<dbReference type="AlphaFoldDB" id="F4PP19"/>
<dbReference type="InterPro" id="IPR011249">
    <property type="entry name" value="Metalloenz_LuxS/M16"/>
</dbReference>
<dbReference type="RefSeq" id="XP_004359983.1">
    <property type="nucleotide sequence ID" value="XM_004359926.1"/>
</dbReference>
<dbReference type="Pfam" id="PF05193">
    <property type="entry name" value="Peptidase_M16_C"/>
    <property type="match status" value="1"/>
</dbReference>
<evidence type="ECO:0000256" key="1">
    <source>
        <dbReference type="ARBA" id="ARBA00002123"/>
    </source>
</evidence>
<dbReference type="Gene3D" id="3.30.830.10">
    <property type="entry name" value="Metalloenzyme, LuxS/M16 peptidase-like"/>
    <property type="match status" value="2"/>
</dbReference>
<dbReference type="InterPro" id="IPR050361">
    <property type="entry name" value="MPP/UQCRC_Complex"/>
</dbReference>
<gene>
    <name evidence="5" type="ORF">DFA_04250</name>
</gene>
<dbReference type="InterPro" id="IPR007863">
    <property type="entry name" value="Peptidase_M16_C"/>
</dbReference>
<evidence type="ECO:0000256" key="2">
    <source>
        <dbReference type="ARBA" id="ARBA00007261"/>
    </source>
</evidence>
<dbReference type="EMBL" id="GL883009">
    <property type="protein sequence ID" value="EGG22132.1"/>
    <property type="molecule type" value="Genomic_DNA"/>
</dbReference>
<evidence type="ECO:0000313" key="5">
    <source>
        <dbReference type="EMBL" id="EGG22132.1"/>
    </source>
</evidence>
<dbReference type="GO" id="GO:0005739">
    <property type="term" value="C:mitochondrion"/>
    <property type="evidence" value="ECO:0007669"/>
    <property type="project" value="TreeGrafter"/>
</dbReference>
<dbReference type="PANTHER" id="PTHR11851:SF49">
    <property type="entry name" value="MITOCHONDRIAL-PROCESSING PEPTIDASE SUBUNIT ALPHA"/>
    <property type="match status" value="1"/>
</dbReference>
<accession>F4PP19</accession>
<keyword evidence="6" id="KW-1185">Reference proteome</keyword>
<dbReference type="STRING" id="1054147.F4PP19"/>
<evidence type="ECO:0000259" key="4">
    <source>
        <dbReference type="Pfam" id="PF05193"/>
    </source>
</evidence>
<organism evidence="5 6">
    <name type="scientific">Cavenderia fasciculata</name>
    <name type="common">Slime mold</name>
    <name type="synonym">Dictyostelium fasciculatum</name>
    <dbReference type="NCBI Taxonomy" id="261658"/>
    <lineage>
        <taxon>Eukaryota</taxon>
        <taxon>Amoebozoa</taxon>
        <taxon>Evosea</taxon>
        <taxon>Eumycetozoa</taxon>
        <taxon>Dictyostelia</taxon>
        <taxon>Acytosteliales</taxon>
        <taxon>Cavenderiaceae</taxon>
        <taxon>Cavenderia</taxon>
    </lineage>
</organism>
<dbReference type="Pfam" id="PF00675">
    <property type="entry name" value="Peptidase_M16"/>
    <property type="match status" value="1"/>
</dbReference>
<dbReference type="KEGG" id="dfa:DFA_04250"/>
<evidence type="ECO:0000313" key="6">
    <source>
        <dbReference type="Proteomes" id="UP000007797"/>
    </source>
</evidence>
<dbReference type="InterPro" id="IPR011765">
    <property type="entry name" value="Pept_M16_N"/>
</dbReference>
<feature type="domain" description="Peptidase M16 C-terminal" evidence="4">
    <location>
        <begin position="228"/>
        <end position="407"/>
    </location>
</feature>
<dbReference type="SUPFAM" id="SSF63411">
    <property type="entry name" value="LuxS/MPP-like metallohydrolase"/>
    <property type="match status" value="2"/>
</dbReference>
<dbReference type="OMA" id="APKFALY"/>
<dbReference type="OrthoDB" id="6369905at2759"/>
<proteinExistence type="inferred from homology"/>
<sequence length="492" mass="53515">MLSRLVVKKPFVRSVCAHSSSPYQFNRHHHHHHTLDRFLETGIILDQYIIYSSFIESKRVAELTTLENGMKVVSLSGGFTGPAAALGIFVNTGSRFESQTNAGSNQVLKNLAFQSNESKIYLQVQREIAEIGSTAFAQISRDNLLISSEVLPPFSKQMLTSLSNITNPKLAYHEVRDCTEQTIEESESLEHCPVTQVFESLHKQAYRGRTLGRPLVAPVCNLGSLATEQVVDVANSAFTPSNLTLVGVGLNHKDLVKEAQQLKFGKTNGGAANKGESAKYVGGDEITYVTGNNHIVLAFEGVSYKNTKDVAASAVLKAILGGGSIQPKTAPGNGKTSRLFTLLEKNQSSLVKTDSININYQDTGLFGVYAESTETSQVGQVIANLANEFATVAKSAVSAQELDRAKNIAKTTVLEQTDSRSGALEFVGKQALYNNAKVLTPEEFVQEINSVTAEDIKRVASKMLQSRPTLIVRGNIQDVPTLDQVQSLTKFF</sequence>
<dbReference type="GO" id="GO:0006627">
    <property type="term" value="P:protein processing involved in protein targeting to mitochondrion"/>
    <property type="evidence" value="ECO:0007669"/>
    <property type="project" value="TreeGrafter"/>
</dbReference>
<protein>
    <submittedName>
        <fullName evidence="5">Peptidase M16 family protein</fullName>
    </submittedName>
</protein>
<dbReference type="GO" id="GO:0045335">
    <property type="term" value="C:phagocytic vesicle"/>
    <property type="evidence" value="ECO:0007669"/>
    <property type="project" value="TreeGrafter"/>
</dbReference>
<dbReference type="Proteomes" id="UP000007797">
    <property type="component" value="Unassembled WGS sequence"/>
</dbReference>
<evidence type="ECO:0000259" key="3">
    <source>
        <dbReference type="Pfam" id="PF00675"/>
    </source>
</evidence>
<name>F4PP19_CACFS</name>
<dbReference type="FunFam" id="3.30.830.10:FF:000039">
    <property type="entry name" value="Ubiquinol-cytochrome c reductase core subunit 2"/>
    <property type="match status" value="1"/>
</dbReference>
<dbReference type="GO" id="GO:0046872">
    <property type="term" value="F:metal ion binding"/>
    <property type="evidence" value="ECO:0007669"/>
    <property type="project" value="InterPro"/>
</dbReference>